<protein>
    <submittedName>
        <fullName evidence="1">Uncharacterized protein</fullName>
    </submittedName>
</protein>
<dbReference type="InterPro" id="IPR021098">
    <property type="entry name" value="Phage_P22_Gp10"/>
</dbReference>
<dbReference type="Pfam" id="PF11134">
    <property type="entry name" value="Phage_stabilise"/>
    <property type="match status" value="1"/>
</dbReference>
<dbReference type="EMBL" id="CATZAZ010000016">
    <property type="protein sequence ID" value="CAJ0807363.1"/>
    <property type="molecule type" value="Genomic_DNA"/>
</dbReference>
<proteinExistence type="predicted"/>
<organism evidence="1 2">
    <name type="scientific">Ralstonia thomasii</name>
    <dbReference type="NCBI Taxonomy" id="3058596"/>
    <lineage>
        <taxon>Bacteria</taxon>
        <taxon>Pseudomonadati</taxon>
        <taxon>Pseudomonadota</taxon>
        <taxon>Betaproteobacteria</taxon>
        <taxon>Burkholderiales</taxon>
        <taxon>Burkholderiaceae</taxon>
        <taxon>Ralstonia</taxon>
    </lineage>
</organism>
<name>A0AAD2BZ13_9RALS</name>
<dbReference type="AlphaFoldDB" id="A0AAD2BZ13"/>
<evidence type="ECO:0000313" key="1">
    <source>
        <dbReference type="EMBL" id="CAJ0807363.1"/>
    </source>
</evidence>
<evidence type="ECO:0000313" key="2">
    <source>
        <dbReference type="Proteomes" id="UP001189756"/>
    </source>
</evidence>
<comment type="caution">
    <text evidence="1">The sequence shown here is derived from an EMBL/GenBank/DDBJ whole genome shotgun (WGS) entry which is preliminary data.</text>
</comment>
<dbReference type="RefSeq" id="WP_316685524.1">
    <property type="nucleotide sequence ID" value="NZ_CATZAZ010000016.1"/>
</dbReference>
<sequence length="536" mass="58759">MATITRYDRSIVPGAAAIGQAGATGYVFAPVTKIVAAASDPNPFVYRVDQNDGQIEVDASAQNVQIVFPNATTAQGRYLMVTGISKMFLRSAEGLTRFDVNAPVMTGHDRGAIVWEGVCYRVIGSNFVSVGADGTVTVLGQLPDDGNQVVMAYGYSNQGIGILSAKTLWFYTVQTPVVSTVLKTPKLQRCTDPNVGQPIDLLWMAGYFVLTDGTTCYVTQLANQFTFNSQLFGSDSNSGDPMNALLKFRNELYMCNRYTIAVFDNTGGTGFPFTQNPGATIQKGVIGPYARTLTSQGFSFVGGASDEAPSVWLSVGLGIASKIATREVEMLLAQYTDTQLYSGTTLEYRAEKDQQFIYLQLPDYTLVYDVTGSQVAQKPIWFMLDSSADGNGAWRAWHPVYAYGKFIVGDKFDQRLGYIDSLTAAQYGTNARWQFDTIFAYNQGKGFTVSSMELIGTFGHAALNEQDTMSMQYTSDGRMWSAPRYISMGAQGEARKRPQWRPKHFFRNFRGYRFAGFNASPVSFASLQAEGEPLLA</sequence>
<reference evidence="1" key="1">
    <citation type="submission" date="2023-07" db="EMBL/GenBank/DDBJ databases">
        <authorList>
            <person name="Peeters C."/>
        </authorList>
    </citation>
    <scope>NUCLEOTIDE SEQUENCE</scope>
    <source>
        <strain evidence="1">R-77560</strain>
    </source>
</reference>
<gene>
    <name evidence="1" type="ORF">R77560_04565</name>
</gene>
<accession>A0AAD2BZ13</accession>
<dbReference type="Proteomes" id="UP001189756">
    <property type="component" value="Unassembled WGS sequence"/>
</dbReference>